<dbReference type="AlphaFoldDB" id="A0A8X8BRQ5"/>
<organism evidence="7 8">
    <name type="scientific">Polypterus senegalus</name>
    <name type="common">Senegal bichir</name>
    <dbReference type="NCBI Taxonomy" id="55291"/>
    <lineage>
        <taxon>Eukaryota</taxon>
        <taxon>Metazoa</taxon>
        <taxon>Chordata</taxon>
        <taxon>Craniata</taxon>
        <taxon>Vertebrata</taxon>
        <taxon>Euteleostomi</taxon>
        <taxon>Actinopterygii</taxon>
        <taxon>Polypteriformes</taxon>
        <taxon>Polypteridae</taxon>
        <taxon>Polypterus</taxon>
    </lineage>
</organism>
<comment type="similarity">
    <text evidence="1">Belongs to the TRAFAC class TrmE-Era-EngA-EngB-Septin-like GTPase superfamily. AIG1/Toc34/Toc159-like paraseptin GTPase family. IAN subfamily.</text>
</comment>
<dbReference type="SUPFAM" id="SSF52540">
    <property type="entry name" value="P-loop containing nucleoside triphosphate hydrolases"/>
    <property type="match status" value="1"/>
</dbReference>
<protein>
    <submittedName>
        <fullName evidence="7">GIMA4 GTPase</fullName>
    </submittedName>
</protein>
<feature type="coiled-coil region" evidence="4">
    <location>
        <begin position="471"/>
        <end position="518"/>
    </location>
</feature>
<feature type="non-terminal residue" evidence="7">
    <location>
        <position position="811"/>
    </location>
</feature>
<dbReference type="InterPro" id="IPR045058">
    <property type="entry name" value="GIMA/IAN/Toc"/>
</dbReference>
<dbReference type="GO" id="GO:0005525">
    <property type="term" value="F:GTP binding"/>
    <property type="evidence" value="ECO:0007669"/>
    <property type="project" value="UniProtKB-KW"/>
</dbReference>
<feature type="compositionally biased region" description="Polar residues" evidence="5">
    <location>
        <begin position="219"/>
        <end position="228"/>
    </location>
</feature>
<accession>A0A8X8BRQ5</accession>
<comment type="caution">
    <text evidence="7">The sequence shown here is derived from an EMBL/GenBank/DDBJ whole genome shotgun (WGS) entry which is preliminary data.</text>
</comment>
<feature type="compositionally biased region" description="Basic and acidic residues" evidence="5">
    <location>
        <begin position="138"/>
        <end position="158"/>
    </location>
</feature>
<dbReference type="InterPro" id="IPR006703">
    <property type="entry name" value="G_AIG1"/>
</dbReference>
<dbReference type="PROSITE" id="PS51720">
    <property type="entry name" value="G_AIG1"/>
    <property type="match status" value="1"/>
</dbReference>
<proteinExistence type="inferred from homology"/>
<keyword evidence="8" id="KW-1185">Reference proteome</keyword>
<evidence type="ECO:0000256" key="4">
    <source>
        <dbReference type="SAM" id="Coils"/>
    </source>
</evidence>
<evidence type="ECO:0000313" key="7">
    <source>
        <dbReference type="EMBL" id="KAG2464127.1"/>
    </source>
</evidence>
<evidence type="ECO:0000259" key="6">
    <source>
        <dbReference type="PROSITE" id="PS51720"/>
    </source>
</evidence>
<dbReference type="InterPro" id="IPR027417">
    <property type="entry name" value="P-loop_NTPase"/>
</dbReference>
<reference evidence="7 8" key="1">
    <citation type="journal article" date="2021" name="Cell">
        <title>Tracing the genetic footprints of vertebrate landing in non-teleost ray-finned fishes.</title>
        <authorList>
            <person name="Bi X."/>
            <person name="Wang K."/>
            <person name="Yang L."/>
            <person name="Pan H."/>
            <person name="Jiang H."/>
            <person name="Wei Q."/>
            <person name="Fang M."/>
            <person name="Yu H."/>
            <person name="Zhu C."/>
            <person name="Cai Y."/>
            <person name="He Y."/>
            <person name="Gan X."/>
            <person name="Zeng H."/>
            <person name="Yu D."/>
            <person name="Zhu Y."/>
            <person name="Jiang H."/>
            <person name="Qiu Q."/>
            <person name="Yang H."/>
            <person name="Zhang Y.E."/>
            <person name="Wang W."/>
            <person name="Zhu M."/>
            <person name="He S."/>
            <person name="Zhang G."/>
        </authorList>
    </citation>
    <scope>NUCLEOTIDE SEQUENCE [LARGE SCALE GENOMIC DNA]</scope>
    <source>
        <strain evidence="7">Bchr_013</strain>
    </source>
</reference>
<dbReference type="FunFam" id="3.40.50.300:FF:000366">
    <property type="entry name" value="GTPase, IMAP family member 2"/>
    <property type="match status" value="1"/>
</dbReference>
<keyword evidence="3" id="KW-0342">GTP-binding</keyword>
<feature type="compositionally biased region" description="Basic and acidic residues" evidence="5">
    <location>
        <begin position="194"/>
        <end position="205"/>
    </location>
</feature>
<feature type="compositionally biased region" description="Polar residues" evidence="5">
    <location>
        <begin position="243"/>
        <end position="267"/>
    </location>
</feature>
<feature type="non-terminal residue" evidence="7">
    <location>
        <position position="1"/>
    </location>
</feature>
<dbReference type="CDD" id="cd01852">
    <property type="entry name" value="AIG1"/>
    <property type="match status" value="1"/>
</dbReference>
<dbReference type="PANTHER" id="PTHR10903">
    <property type="entry name" value="GTPASE, IMAP FAMILY MEMBER-RELATED"/>
    <property type="match status" value="1"/>
</dbReference>
<dbReference type="PANTHER" id="PTHR10903:SF186">
    <property type="entry name" value="GTPASE IMAP FAMILY MEMBER 4-LIKE-RELATED"/>
    <property type="match status" value="1"/>
</dbReference>
<feature type="domain" description="AIG1-type G" evidence="6">
    <location>
        <begin position="278"/>
        <end position="478"/>
    </location>
</feature>
<evidence type="ECO:0000256" key="5">
    <source>
        <dbReference type="SAM" id="MobiDB-lite"/>
    </source>
</evidence>
<keyword evidence="2" id="KW-0547">Nucleotide-binding</keyword>
<name>A0A8X8BRQ5_POLSE</name>
<dbReference type="EMBL" id="JAATIS010003638">
    <property type="protein sequence ID" value="KAG2464127.1"/>
    <property type="molecule type" value="Genomic_DNA"/>
</dbReference>
<gene>
    <name evidence="7" type="primary">Gimap4_5</name>
    <name evidence="7" type="ORF">GTO96_0002612</name>
</gene>
<feature type="region of interest" description="Disordered" evidence="5">
    <location>
        <begin position="110"/>
        <end position="159"/>
    </location>
</feature>
<evidence type="ECO:0000256" key="2">
    <source>
        <dbReference type="ARBA" id="ARBA00022741"/>
    </source>
</evidence>
<evidence type="ECO:0000256" key="3">
    <source>
        <dbReference type="ARBA" id="ARBA00023134"/>
    </source>
</evidence>
<sequence>MTYEIFSAAFKAHLAITIERETRATSQAVLLRISDFMDGGLEAQLEKLRGKFAKSGAEIEHHLRLTIEEVVLAAMEAIVTEFTDHVEQRFSAFQSEVAAKKKKDVEGLNLQPNACRSSPISGRTNGAANTPQTQRLGATERERVEDSSCSTEDSHDEMFDMDQEPCDQEQQGNHVVNKVHQRCVQTDITSCDLRAEPKAEPKAEPETIELQFFPENEQEAVQDTQIPSDSAELSADAEKLSGEKNTPGRQQKEQSSSTSFPPVTSNEVYHPTEEGLSMSELRIVLVGKTGVGKSASGNTILGREAFRSVASFASVTKECVKCQGEFEGRHLWVVDTPGLLDTSLPAEELRSEIAKCISLSSPGPHVFLLVMQIGRYTEEEKKTVMLFQEFFTESTSKYVMLLFTRGEDLDGRLIEDFFEEAGEDLQRLVKLCGGRYHIFNNKNKEDRRQVGELLKKIEAMVETNNGSCYTNEVYEKAEEEIRQEEDRLAKEEEELRLVEMKSLNNMKAAKRKRQLEEEPCLECVRPAFFLHHKSQITQKGLKLRRNLGRLSRPFSRRLRAKAEVSGHVLEKVKILVAAGATGAAVGALFGVATPLAFAGGATIAGKAALAISGTSATAVAVAGKMVGAVISAATCKTAVALGAATGVVLGGAVGTVASTEAVKPAKGAMEAAESVLVMGAATVGVAASLGAATGAGGVVANAVRVAAAAENTLGVATGMETAGSLGTAGMNTVLGSSFAQGSIVSGKAMATDTAVKVLTALTDLGKAVASIAVAGGLAFRVVKERVQSRSMEENGDVAFTEKRSFEIHLNR</sequence>
<keyword evidence="4" id="KW-0175">Coiled coil</keyword>
<evidence type="ECO:0000313" key="8">
    <source>
        <dbReference type="Proteomes" id="UP000886611"/>
    </source>
</evidence>
<dbReference type="Proteomes" id="UP000886611">
    <property type="component" value="Unassembled WGS sequence"/>
</dbReference>
<dbReference type="Gene3D" id="3.40.50.300">
    <property type="entry name" value="P-loop containing nucleotide triphosphate hydrolases"/>
    <property type="match status" value="1"/>
</dbReference>
<evidence type="ECO:0000256" key="1">
    <source>
        <dbReference type="ARBA" id="ARBA00008535"/>
    </source>
</evidence>
<feature type="compositionally biased region" description="Polar residues" evidence="5">
    <location>
        <begin position="110"/>
        <end position="136"/>
    </location>
</feature>
<feature type="region of interest" description="Disordered" evidence="5">
    <location>
        <begin position="194"/>
        <end position="269"/>
    </location>
</feature>
<dbReference type="Pfam" id="PF04548">
    <property type="entry name" value="AIG1"/>
    <property type="match status" value="1"/>
</dbReference>